<dbReference type="InterPro" id="IPR001845">
    <property type="entry name" value="HTH_ArsR_DNA-bd_dom"/>
</dbReference>
<dbReference type="eggNOG" id="COG1846">
    <property type="taxonomic scope" value="Bacteria"/>
</dbReference>
<dbReference type="InterPro" id="IPR036388">
    <property type="entry name" value="WH-like_DNA-bd_sf"/>
</dbReference>
<dbReference type="SMART" id="SM00418">
    <property type="entry name" value="HTH_ARSR"/>
    <property type="match status" value="1"/>
</dbReference>
<dbReference type="Proteomes" id="UP000028492">
    <property type="component" value="Chromosome"/>
</dbReference>
<sequence length="318" mass="34597">MLRIHFTDRDLARVRVAAAPDPLWETVLAMQKLTLDGIPAFARWRRRVREGLRERDARTAVRFLQTIAPPARYFPDFLTPAESACGLKAGLSALRGTPADRLGREVALMAKHHRLPGWTQGLAAGASAALDQVAGALRIAHDTLVAPQWTNVRTQVDIDRALRSRLAGESGTLGLLESLRPAFRWEAPVLTVRYPVDRDLRLDGRGIRLVPSYFCWDTPVALADDDLPPVLVFPVSHEHEPAPLPKHLATLLGRTRAAVLYAVAGCPTSGELADRLGISAAAVSRHTTVLREAGLIASRRHGAVVLHNLTPMGAALLG</sequence>
<evidence type="ECO:0000313" key="6">
    <source>
        <dbReference type="Proteomes" id="UP000028492"/>
    </source>
</evidence>
<evidence type="ECO:0000259" key="4">
    <source>
        <dbReference type="PROSITE" id="PS50987"/>
    </source>
</evidence>
<dbReference type="SUPFAM" id="SSF46785">
    <property type="entry name" value="Winged helix' DNA-binding domain"/>
    <property type="match status" value="1"/>
</dbReference>
<dbReference type="PANTHER" id="PTHR43132">
    <property type="entry name" value="ARSENICAL RESISTANCE OPERON REPRESSOR ARSR-RELATED"/>
    <property type="match status" value="1"/>
</dbReference>
<keyword evidence="3" id="KW-0804">Transcription</keyword>
<name>A0A075UJQ6_9PSEU</name>
<dbReference type="PANTHER" id="PTHR43132:SF8">
    <property type="entry name" value="HTH-TYPE TRANSCRIPTIONAL REGULATOR KMTR"/>
    <property type="match status" value="1"/>
</dbReference>
<keyword evidence="6" id="KW-1185">Reference proteome</keyword>
<evidence type="ECO:0000313" key="5">
    <source>
        <dbReference type="EMBL" id="AIG74307.1"/>
    </source>
</evidence>
<dbReference type="KEGG" id="aja:AJAP_06950"/>
<dbReference type="HOGENOM" id="CLU_063235_1_0_11"/>
<dbReference type="CDD" id="cd00090">
    <property type="entry name" value="HTH_ARSR"/>
    <property type="match status" value="1"/>
</dbReference>
<keyword evidence="1" id="KW-0805">Transcription regulation</keyword>
<dbReference type="PROSITE" id="PS50987">
    <property type="entry name" value="HTH_ARSR_2"/>
    <property type="match status" value="1"/>
</dbReference>
<accession>A0A075UJQ6</accession>
<dbReference type="InterPro" id="IPR036390">
    <property type="entry name" value="WH_DNA-bd_sf"/>
</dbReference>
<dbReference type="GO" id="GO:0003700">
    <property type="term" value="F:DNA-binding transcription factor activity"/>
    <property type="evidence" value="ECO:0007669"/>
    <property type="project" value="InterPro"/>
</dbReference>
<keyword evidence="2" id="KW-0238">DNA-binding</keyword>
<reference evidence="5 6" key="1">
    <citation type="journal article" date="2014" name="J. Biotechnol.">
        <title>Complete genome sequence of the actinobacterium Amycolatopsis japonica MG417-CF17(T) (=DSM 44213T) producing (S,S)-N,N'-ethylenediaminedisuccinic acid.</title>
        <authorList>
            <person name="Stegmann E."/>
            <person name="Albersmeier A."/>
            <person name="Spohn M."/>
            <person name="Gert H."/>
            <person name="Weber T."/>
            <person name="Wohlleben W."/>
            <person name="Kalinowski J."/>
            <person name="Ruckert C."/>
        </authorList>
    </citation>
    <scope>NUCLEOTIDE SEQUENCE [LARGE SCALE GENOMIC DNA]</scope>
    <source>
        <strain evidence="6">MG417-CF17 (DSM 44213)</strain>
    </source>
</reference>
<dbReference type="RefSeq" id="WP_038509080.1">
    <property type="nucleotide sequence ID" value="NZ_CP008953.1"/>
</dbReference>
<dbReference type="EMBL" id="CP008953">
    <property type="protein sequence ID" value="AIG74307.1"/>
    <property type="molecule type" value="Genomic_DNA"/>
</dbReference>
<dbReference type="AlphaFoldDB" id="A0A075UJQ6"/>
<organism evidence="5 6">
    <name type="scientific">Amycolatopsis japonica</name>
    <dbReference type="NCBI Taxonomy" id="208439"/>
    <lineage>
        <taxon>Bacteria</taxon>
        <taxon>Bacillati</taxon>
        <taxon>Actinomycetota</taxon>
        <taxon>Actinomycetes</taxon>
        <taxon>Pseudonocardiales</taxon>
        <taxon>Pseudonocardiaceae</taxon>
        <taxon>Amycolatopsis</taxon>
        <taxon>Amycolatopsis japonica group</taxon>
    </lineage>
</organism>
<dbReference type="PRINTS" id="PR00778">
    <property type="entry name" value="HTHARSR"/>
</dbReference>
<protein>
    <recommendedName>
        <fullName evidence="4">HTH arsR-type domain-containing protein</fullName>
    </recommendedName>
</protein>
<dbReference type="GO" id="GO:0003677">
    <property type="term" value="F:DNA binding"/>
    <property type="evidence" value="ECO:0007669"/>
    <property type="project" value="UniProtKB-KW"/>
</dbReference>
<dbReference type="InterPro" id="IPR051011">
    <property type="entry name" value="Metal_resp_trans_reg"/>
</dbReference>
<evidence type="ECO:0000256" key="1">
    <source>
        <dbReference type="ARBA" id="ARBA00023015"/>
    </source>
</evidence>
<dbReference type="Gene3D" id="1.10.10.10">
    <property type="entry name" value="Winged helix-like DNA-binding domain superfamily/Winged helix DNA-binding domain"/>
    <property type="match status" value="1"/>
</dbReference>
<evidence type="ECO:0000256" key="2">
    <source>
        <dbReference type="ARBA" id="ARBA00023125"/>
    </source>
</evidence>
<feature type="domain" description="HTH arsR-type" evidence="4">
    <location>
        <begin position="236"/>
        <end position="318"/>
    </location>
</feature>
<gene>
    <name evidence="5" type="ORF">AJAP_06950</name>
</gene>
<dbReference type="Pfam" id="PF12840">
    <property type="entry name" value="HTH_20"/>
    <property type="match status" value="1"/>
</dbReference>
<evidence type="ECO:0000256" key="3">
    <source>
        <dbReference type="ARBA" id="ARBA00023163"/>
    </source>
</evidence>
<proteinExistence type="predicted"/>
<dbReference type="InterPro" id="IPR011991">
    <property type="entry name" value="ArsR-like_HTH"/>
</dbReference>
<dbReference type="STRING" id="208439.AJAP_06950"/>